<dbReference type="SFLD" id="SFLDS00055">
    <property type="entry name" value="Pyruvoyl-Dependent_Histidine/A"/>
    <property type="match status" value="1"/>
</dbReference>
<reference evidence="9 10" key="1">
    <citation type="journal article" date="2016" name="Nat. Commun.">
        <title>Thousands of microbial genomes shed light on interconnected biogeochemical processes in an aquifer system.</title>
        <authorList>
            <person name="Anantharaman K."/>
            <person name="Brown C.T."/>
            <person name="Hug L.A."/>
            <person name="Sharon I."/>
            <person name="Castelle C.J."/>
            <person name="Probst A.J."/>
            <person name="Thomas B.C."/>
            <person name="Singh A."/>
            <person name="Wilkins M.J."/>
            <person name="Karaoz U."/>
            <person name="Brodie E.L."/>
            <person name="Williams K.H."/>
            <person name="Hubbard S.S."/>
            <person name="Banfield J.F."/>
        </authorList>
    </citation>
    <scope>NUCLEOTIDE SEQUENCE [LARGE SCALE GENOMIC DNA]</scope>
</reference>
<dbReference type="InterPro" id="IPR002724">
    <property type="entry name" value="Pyruvoyl-dep_arg_deCO2ase"/>
</dbReference>
<comment type="cofactor">
    <cofactor evidence="1">
        <name>pyruvate</name>
        <dbReference type="ChEBI" id="CHEBI:15361"/>
    </cofactor>
</comment>
<comment type="catalytic activity">
    <reaction evidence="8">
        <text>L-arginine + H(+) = agmatine + CO2</text>
        <dbReference type="Rhea" id="RHEA:17641"/>
        <dbReference type="ChEBI" id="CHEBI:15378"/>
        <dbReference type="ChEBI" id="CHEBI:16526"/>
        <dbReference type="ChEBI" id="CHEBI:32682"/>
        <dbReference type="ChEBI" id="CHEBI:58145"/>
        <dbReference type="EC" id="4.1.1.19"/>
    </reaction>
</comment>
<name>A0A1F8EAX8_9BACT</name>
<dbReference type="EMBL" id="MGIZ01000042">
    <property type="protein sequence ID" value="OGM98081.1"/>
    <property type="molecule type" value="Genomic_DNA"/>
</dbReference>
<dbReference type="GO" id="GO:0008792">
    <property type="term" value="F:arginine decarboxylase activity"/>
    <property type="evidence" value="ECO:0007669"/>
    <property type="project" value="UniProtKB-EC"/>
</dbReference>
<dbReference type="InterPro" id="IPR016105">
    <property type="entry name" value="Pyr-dep_his/arg-deCO2ase_sand"/>
</dbReference>
<dbReference type="SFLD" id="SFLDG01170">
    <property type="entry name" value="Pyruvoyl-dependent_arginine_de"/>
    <property type="match status" value="1"/>
</dbReference>
<gene>
    <name evidence="9" type="ORF">A2817_01290</name>
</gene>
<dbReference type="GO" id="GO:0006527">
    <property type="term" value="P:L-arginine catabolic process"/>
    <property type="evidence" value="ECO:0007669"/>
    <property type="project" value="InterPro"/>
</dbReference>
<dbReference type="InterPro" id="IPR016104">
    <property type="entry name" value="Pyr-dep_his/arg-deCO2ase"/>
</dbReference>
<protein>
    <recommendedName>
        <fullName evidence="4">Pyruvoyl-dependent arginine decarboxylase AaxB</fullName>
        <ecNumber evidence="3">4.1.1.19</ecNumber>
    </recommendedName>
</protein>
<keyword evidence="6" id="KW-0456">Lyase</keyword>
<proteinExistence type="inferred from homology"/>
<comment type="caution">
    <text evidence="9">The sequence shown here is derived from an EMBL/GenBank/DDBJ whole genome shotgun (WGS) entry which is preliminary data.</text>
</comment>
<sequence>MKDIIVGNRVPYEYFVACGVGESDNCTHAGSFHLALADAGIERYNLMTYSSILPAIATEVEKPIGYVHGSVLETIMARVDGEKSERLTAGIQYGWLIEGESEKKYGGLVVEYMGHGTEQEAQVELDEYLKELYSKADQQRLRLENRRTIIKSVTPSKKYGTTLVALGFVSYVWPVIEGKKGMR</sequence>
<comment type="similarity">
    <text evidence="2">Belongs to the pyruvoyl-dependent arginine decarboxylase family.</text>
</comment>
<dbReference type="PANTHER" id="PTHR40438">
    <property type="entry name" value="PYRUVOYL-DEPENDENT ARGININE DECARBOXYLASE"/>
    <property type="match status" value="1"/>
</dbReference>
<dbReference type="Gene3D" id="3.50.20.10">
    <property type="entry name" value="Pyruvoyl-Dependent Histidine Decarboxylase, subunit B"/>
    <property type="match status" value="1"/>
</dbReference>
<evidence type="ECO:0000256" key="2">
    <source>
        <dbReference type="ARBA" id="ARBA00008611"/>
    </source>
</evidence>
<evidence type="ECO:0000256" key="5">
    <source>
        <dbReference type="ARBA" id="ARBA00022793"/>
    </source>
</evidence>
<keyword evidence="5" id="KW-0210">Decarboxylase</keyword>
<evidence type="ECO:0000256" key="3">
    <source>
        <dbReference type="ARBA" id="ARBA00012426"/>
    </source>
</evidence>
<accession>A0A1F8EAX8</accession>
<evidence type="ECO:0000256" key="7">
    <source>
        <dbReference type="ARBA" id="ARBA00023317"/>
    </source>
</evidence>
<dbReference type="EC" id="4.1.1.19" evidence="3"/>
<dbReference type="AlphaFoldDB" id="A0A1F8EAX8"/>
<keyword evidence="7" id="KW-0670">Pyruvate</keyword>
<evidence type="ECO:0000256" key="1">
    <source>
        <dbReference type="ARBA" id="ARBA00001928"/>
    </source>
</evidence>
<dbReference type="Pfam" id="PF01862">
    <property type="entry name" value="PvlArgDC"/>
    <property type="match status" value="1"/>
</dbReference>
<evidence type="ECO:0000256" key="8">
    <source>
        <dbReference type="ARBA" id="ARBA00049309"/>
    </source>
</evidence>
<organism evidence="9 10">
    <name type="scientific">Candidatus Yanofskybacteria bacterium RIFCSPHIGHO2_01_FULL_39_8b</name>
    <dbReference type="NCBI Taxonomy" id="1802659"/>
    <lineage>
        <taxon>Bacteria</taxon>
        <taxon>Candidatus Yanofskyibacteriota</taxon>
    </lineage>
</organism>
<dbReference type="SUPFAM" id="SSF56271">
    <property type="entry name" value="Pyruvoyl-dependent histidine and arginine decarboxylases"/>
    <property type="match status" value="1"/>
</dbReference>
<evidence type="ECO:0000313" key="10">
    <source>
        <dbReference type="Proteomes" id="UP000177594"/>
    </source>
</evidence>
<evidence type="ECO:0000313" key="9">
    <source>
        <dbReference type="EMBL" id="OGM98081.1"/>
    </source>
</evidence>
<dbReference type="Proteomes" id="UP000177594">
    <property type="component" value="Unassembled WGS sequence"/>
</dbReference>
<evidence type="ECO:0000256" key="6">
    <source>
        <dbReference type="ARBA" id="ARBA00023239"/>
    </source>
</evidence>
<dbReference type="PANTHER" id="PTHR40438:SF1">
    <property type="entry name" value="PYRUVOYL-DEPENDENT ARGININE DECARBOXYLASE"/>
    <property type="match status" value="1"/>
</dbReference>
<evidence type="ECO:0000256" key="4">
    <source>
        <dbReference type="ARBA" id="ARBA00014727"/>
    </source>
</evidence>